<dbReference type="GO" id="GO:0043491">
    <property type="term" value="P:phosphatidylinositol 3-kinase/protein kinase B signal transduction"/>
    <property type="evidence" value="ECO:0007669"/>
    <property type="project" value="Ensembl"/>
</dbReference>
<dbReference type="SUPFAM" id="SSF48726">
    <property type="entry name" value="Immunoglobulin"/>
    <property type="match status" value="1"/>
</dbReference>
<dbReference type="OrthoDB" id="8654606at2759"/>
<proteinExistence type="predicted"/>
<dbReference type="GO" id="GO:0098636">
    <property type="term" value="C:protein complex involved in cell adhesion"/>
    <property type="evidence" value="ECO:0007669"/>
    <property type="project" value="Ensembl"/>
</dbReference>
<evidence type="ECO:0000256" key="3">
    <source>
        <dbReference type="ARBA" id="ARBA00022729"/>
    </source>
</evidence>
<dbReference type="eggNOG" id="ENOG502SAVP">
    <property type="taxonomic scope" value="Eukaryota"/>
</dbReference>
<gene>
    <name evidence="13" type="primary">CD28</name>
</gene>
<evidence type="ECO:0000256" key="1">
    <source>
        <dbReference type="ARBA" id="ARBA00004479"/>
    </source>
</evidence>
<dbReference type="PANTHER" id="PTHR11494">
    <property type="entry name" value="CYTOTOXIC T-LYMPHOCYTE PROTEIN"/>
    <property type="match status" value="1"/>
</dbReference>
<dbReference type="GO" id="GO:0035739">
    <property type="term" value="P:CD4-positive, alpha-beta T cell proliferation"/>
    <property type="evidence" value="ECO:0007669"/>
    <property type="project" value="Ensembl"/>
</dbReference>
<feature type="domain" description="Ig-like" evidence="12">
    <location>
        <begin position="24"/>
        <end position="135"/>
    </location>
</feature>
<keyword evidence="3 11" id="KW-0732">Signal</keyword>
<dbReference type="CTD" id="940"/>
<keyword evidence="5 10" id="KW-0472">Membrane</keyword>
<evidence type="ECO:0000256" key="2">
    <source>
        <dbReference type="ARBA" id="ARBA00022692"/>
    </source>
</evidence>
<evidence type="ECO:0000256" key="10">
    <source>
        <dbReference type="SAM" id="Phobius"/>
    </source>
</evidence>
<dbReference type="RefSeq" id="XP_003223584.1">
    <property type="nucleotide sequence ID" value="XM_003223536.4"/>
</dbReference>
<dbReference type="Proteomes" id="UP000001646">
    <property type="component" value="Unplaced"/>
</dbReference>
<evidence type="ECO:0000256" key="9">
    <source>
        <dbReference type="ARBA" id="ARBA00023319"/>
    </source>
</evidence>
<dbReference type="GO" id="GO:0048304">
    <property type="term" value="P:positive regulation of isotype switching to IgG isotypes"/>
    <property type="evidence" value="ECO:0007669"/>
    <property type="project" value="Ensembl"/>
</dbReference>
<evidence type="ECO:0000313" key="13">
    <source>
        <dbReference type="Ensembl" id="ENSACAP00000004357.3"/>
    </source>
</evidence>
<dbReference type="GO" id="GO:0019901">
    <property type="term" value="F:protein kinase binding"/>
    <property type="evidence" value="ECO:0007669"/>
    <property type="project" value="Ensembl"/>
</dbReference>
<keyword evidence="8" id="KW-0325">Glycoprotein</keyword>
<dbReference type="GO" id="GO:0045060">
    <property type="term" value="P:negative thymic T cell selection"/>
    <property type="evidence" value="ECO:0007669"/>
    <property type="project" value="Ensembl"/>
</dbReference>
<dbReference type="Gene3D" id="2.60.40.10">
    <property type="entry name" value="Immunoglobulins"/>
    <property type="match status" value="1"/>
</dbReference>
<dbReference type="Bgee" id="ENSACAG00000004486">
    <property type="expression patterns" value="Expressed in adrenal gland and 5 other cell types or tissues"/>
</dbReference>
<dbReference type="GO" id="GO:0042102">
    <property type="term" value="P:positive regulation of T cell proliferation"/>
    <property type="evidence" value="ECO:0000318"/>
    <property type="project" value="GO_Central"/>
</dbReference>
<dbReference type="FunCoup" id="H9G932">
    <property type="interactions" value="69"/>
</dbReference>
<dbReference type="GeneID" id="100566176"/>
<sequence length="232" mass="26757">MSRPSWILFTTLSIIHLAYTTVPPATTMTMEQSPLHVVVSQNAEISCNYTSQKELNLLKISLLKGVEKRVHVCSYSWNTTSNATKTERDFNCWVDFAKKQNKTTFHLQNLHVNQTDIYICKIEDLYPPPYEASVSHNGTLIHVKGVSEVPVCQCHQHGLEYMLMIAAIIIFIVYSVTVTAACYYCWRKAKKNRIVRNDYFNMTPWQSNGVKKRQLPQSVPARNYTAYRSWEP</sequence>
<dbReference type="GO" id="GO:2000563">
    <property type="term" value="P:positive regulation of CD4-positive, alpha-beta T cell proliferation"/>
    <property type="evidence" value="ECO:0007669"/>
    <property type="project" value="Ensembl"/>
</dbReference>
<dbReference type="Ensembl" id="ENSACAT00000004457.4">
    <property type="protein sequence ID" value="ENSACAP00000004357.3"/>
    <property type="gene ID" value="ENSACAG00000004486.4"/>
</dbReference>
<dbReference type="GO" id="GO:0032743">
    <property type="term" value="P:positive regulation of interleukin-2 production"/>
    <property type="evidence" value="ECO:0007669"/>
    <property type="project" value="Ensembl"/>
</dbReference>
<reference evidence="13" key="2">
    <citation type="submission" date="2025-08" db="UniProtKB">
        <authorList>
            <consortium name="Ensembl"/>
        </authorList>
    </citation>
    <scope>IDENTIFICATION</scope>
</reference>
<dbReference type="InterPro" id="IPR036179">
    <property type="entry name" value="Ig-like_dom_sf"/>
</dbReference>
<dbReference type="GO" id="GO:0002863">
    <property type="term" value="P:positive regulation of inflammatory response to antigenic stimulus"/>
    <property type="evidence" value="ECO:0007669"/>
    <property type="project" value="Ensembl"/>
</dbReference>
<organism evidence="13 14">
    <name type="scientific">Anolis carolinensis</name>
    <name type="common">Green anole</name>
    <name type="synonym">American chameleon</name>
    <dbReference type="NCBI Taxonomy" id="28377"/>
    <lineage>
        <taxon>Eukaryota</taxon>
        <taxon>Metazoa</taxon>
        <taxon>Chordata</taxon>
        <taxon>Craniata</taxon>
        <taxon>Vertebrata</taxon>
        <taxon>Euteleostomi</taxon>
        <taxon>Lepidosauria</taxon>
        <taxon>Squamata</taxon>
        <taxon>Bifurcata</taxon>
        <taxon>Unidentata</taxon>
        <taxon>Episquamata</taxon>
        <taxon>Toxicofera</taxon>
        <taxon>Iguania</taxon>
        <taxon>Dactyloidae</taxon>
        <taxon>Anolis</taxon>
    </lineage>
</organism>
<accession>H9G932</accession>
<keyword evidence="2 10" id="KW-0812">Transmembrane</keyword>
<dbReference type="PANTHER" id="PTHR11494:SF7">
    <property type="entry name" value="T-CELL-SPECIFIC SURFACE GLYCOPROTEIN CD28"/>
    <property type="match status" value="1"/>
</dbReference>
<dbReference type="GO" id="GO:0006366">
    <property type="term" value="P:transcription by RNA polymerase II"/>
    <property type="evidence" value="ECO:0007669"/>
    <property type="project" value="Ensembl"/>
</dbReference>
<reference evidence="13" key="3">
    <citation type="submission" date="2025-09" db="UniProtKB">
        <authorList>
            <consortium name="Ensembl"/>
        </authorList>
    </citation>
    <scope>IDENTIFICATION</scope>
</reference>
<evidence type="ECO:0000313" key="14">
    <source>
        <dbReference type="Proteomes" id="UP000001646"/>
    </source>
</evidence>
<protein>
    <submittedName>
        <fullName evidence="13">CD28 molecule</fullName>
    </submittedName>
</protein>
<dbReference type="GO" id="GO:0032753">
    <property type="term" value="P:positive regulation of interleukin-4 production"/>
    <property type="evidence" value="ECO:0007669"/>
    <property type="project" value="Ensembl"/>
</dbReference>
<name>H9G932_ANOCA</name>
<dbReference type="GO" id="GO:0045066">
    <property type="term" value="P:regulatory T cell differentiation"/>
    <property type="evidence" value="ECO:0007669"/>
    <property type="project" value="Ensembl"/>
</dbReference>
<dbReference type="FunFam" id="2.60.40.10:FF:000874">
    <property type="entry name" value="Inducible T-cell costimulator"/>
    <property type="match status" value="1"/>
</dbReference>
<comment type="subcellular location">
    <subcellularLocation>
        <location evidence="1">Membrane</location>
        <topology evidence="1">Single-pass type I membrane protein</topology>
    </subcellularLocation>
</comment>
<dbReference type="SMR" id="H9G932"/>
<dbReference type="InterPro" id="IPR013106">
    <property type="entry name" value="Ig_V-set"/>
</dbReference>
<dbReference type="GO" id="GO:0045840">
    <property type="term" value="P:positive regulation of mitotic nuclear division"/>
    <property type="evidence" value="ECO:0007669"/>
    <property type="project" value="Ensembl"/>
</dbReference>
<keyword evidence="4 10" id="KW-1133">Transmembrane helix</keyword>
<dbReference type="AlphaFoldDB" id="H9G932"/>
<dbReference type="GO" id="GO:0042110">
    <property type="term" value="P:T cell activation"/>
    <property type="evidence" value="ECO:0000318"/>
    <property type="project" value="GO_Central"/>
</dbReference>
<dbReference type="GO" id="GO:0097190">
    <property type="term" value="P:apoptotic signaling pathway"/>
    <property type="evidence" value="ECO:0007669"/>
    <property type="project" value="Ensembl"/>
</dbReference>
<dbReference type="PROSITE" id="PS50835">
    <property type="entry name" value="IG_LIKE"/>
    <property type="match status" value="1"/>
</dbReference>
<feature type="signal peptide" evidence="11">
    <location>
        <begin position="1"/>
        <end position="20"/>
    </location>
</feature>
<keyword evidence="6" id="KW-1015">Disulfide bond</keyword>
<dbReference type="GeneTree" id="ENSGT00530000063873"/>
<dbReference type="PRINTS" id="PR01717">
    <property type="entry name" value="CD28ANTIGEN"/>
</dbReference>
<feature type="chain" id="PRO_5003620945" evidence="11">
    <location>
        <begin position="21"/>
        <end position="232"/>
    </location>
</feature>
<dbReference type="GO" id="GO:0006955">
    <property type="term" value="P:immune response"/>
    <property type="evidence" value="ECO:0007669"/>
    <property type="project" value="InterPro"/>
</dbReference>
<dbReference type="GO" id="GO:0032733">
    <property type="term" value="P:positive regulation of interleukin-10 production"/>
    <property type="evidence" value="ECO:0007669"/>
    <property type="project" value="Ensembl"/>
</dbReference>
<dbReference type="GO" id="GO:0010629">
    <property type="term" value="P:negative regulation of gene expression"/>
    <property type="evidence" value="ECO:0007669"/>
    <property type="project" value="Ensembl"/>
</dbReference>
<evidence type="ECO:0000256" key="4">
    <source>
        <dbReference type="ARBA" id="ARBA00022989"/>
    </source>
</evidence>
<dbReference type="InterPro" id="IPR008093">
    <property type="entry name" value="CD28"/>
</dbReference>
<reference evidence="13" key="1">
    <citation type="submission" date="2009-12" db="EMBL/GenBank/DDBJ databases">
        <title>The Genome Sequence of Anolis carolinensis (Green Anole Lizard).</title>
        <authorList>
            <consortium name="The Genome Sequencing Platform"/>
            <person name="Di Palma F."/>
            <person name="Alfoldi J."/>
            <person name="Heiman D."/>
            <person name="Young S."/>
            <person name="Grabherr M."/>
            <person name="Johnson J."/>
            <person name="Lander E.S."/>
            <person name="Lindblad-Toh K."/>
        </authorList>
    </citation>
    <scope>NUCLEOTIDE SEQUENCE [LARGE SCALE GENOMIC DNA]</scope>
    <source>
        <strain evidence="13">JBL SC #1</strain>
    </source>
</reference>
<evidence type="ECO:0000256" key="5">
    <source>
        <dbReference type="ARBA" id="ARBA00023136"/>
    </source>
</evidence>
<dbReference type="Pfam" id="PF07686">
    <property type="entry name" value="V-set"/>
    <property type="match status" value="1"/>
</dbReference>
<dbReference type="InterPro" id="IPR007110">
    <property type="entry name" value="Ig-like_dom"/>
</dbReference>
<keyword evidence="14" id="KW-1185">Reference proteome</keyword>
<dbReference type="KEGG" id="acs:100566176"/>
<dbReference type="GO" id="GO:0045944">
    <property type="term" value="P:positive regulation of transcription by RNA polymerase II"/>
    <property type="evidence" value="ECO:0007669"/>
    <property type="project" value="Ensembl"/>
</dbReference>
<keyword evidence="9" id="KW-0393">Immunoglobulin domain</keyword>
<evidence type="ECO:0000256" key="6">
    <source>
        <dbReference type="ARBA" id="ARBA00023157"/>
    </source>
</evidence>
<dbReference type="GO" id="GO:0051897">
    <property type="term" value="P:positive regulation of phosphatidylinositol 3-kinase/protein kinase B signal transduction"/>
    <property type="evidence" value="ECO:0007669"/>
    <property type="project" value="Ensembl"/>
</dbReference>
<dbReference type="GO" id="GO:0009897">
    <property type="term" value="C:external side of plasma membrane"/>
    <property type="evidence" value="ECO:0000318"/>
    <property type="project" value="GO_Central"/>
</dbReference>
<dbReference type="InterPro" id="IPR013783">
    <property type="entry name" value="Ig-like_fold"/>
</dbReference>
<dbReference type="GO" id="GO:0031295">
    <property type="term" value="P:T cell costimulation"/>
    <property type="evidence" value="ECO:0000318"/>
    <property type="project" value="GO_Central"/>
</dbReference>
<keyword evidence="7" id="KW-0675">Receptor</keyword>
<evidence type="ECO:0000259" key="12">
    <source>
        <dbReference type="PROSITE" id="PS50835"/>
    </source>
</evidence>
<feature type="transmembrane region" description="Helical" evidence="10">
    <location>
        <begin position="161"/>
        <end position="186"/>
    </location>
</feature>
<dbReference type="HOGENOM" id="CLU_085095_1_0_1"/>
<dbReference type="GO" id="GO:0045589">
    <property type="term" value="P:regulation of regulatory T cell differentiation"/>
    <property type="evidence" value="ECO:0007669"/>
    <property type="project" value="Ensembl"/>
</dbReference>
<dbReference type="GO" id="GO:0001772">
    <property type="term" value="C:immunological synapse"/>
    <property type="evidence" value="ECO:0007669"/>
    <property type="project" value="Ensembl"/>
</dbReference>
<dbReference type="GO" id="GO:0050852">
    <property type="term" value="P:T cell receptor signaling pathway"/>
    <property type="evidence" value="ECO:0000318"/>
    <property type="project" value="GO_Central"/>
</dbReference>
<dbReference type="InParanoid" id="H9G932"/>
<dbReference type="InterPro" id="IPR040216">
    <property type="entry name" value="CTLA4/CD28"/>
</dbReference>
<dbReference type="STRING" id="28377.ENSACAP00000004357"/>
<evidence type="ECO:0000256" key="8">
    <source>
        <dbReference type="ARBA" id="ARBA00023180"/>
    </source>
</evidence>
<evidence type="ECO:0000256" key="7">
    <source>
        <dbReference type="ARBA" id="ARBA00023170"/>
    </source>
</evidence>
<evidence type="ECO:0000256" key="11">
    <source>
        <dbReference type="SAM" id="SignalP"/>
    </source>
</evidence>